<dbReference type="InterPro" id="IPR027417">
    <property type="entry name" value="P-loop_NTPase"/>
</dbReference>
<keyword evidence="7" id="KW-0829">Tyrosine-protein kinase</keyword>
<keyword evidence="10" id="KW-1133">Transmembrane helix</keyword>
<dbReference type="CDD" id="cd05387">
    <property type="entry name" value="BY-kinase"/>
    <property type="match status" value="1"/>
</dbReference>
<accession>A0A5B8Y6T8</accession>
<dbReference type="GO" id="GO:0042802">
    <property type="term" value="F:identical protein binding"/>
    <property type="evidence" value="ECO:0007669"/>
    <property type="project" value="UniProtKB-ARBA"/>
</dbReference>
<reference evidence="13 14" key="1">
    <citation type="submission" date="2019-06" db="EMBL/GenBank/DDBJ databases">
        <title>Persicimonas caeni gen. nov., sp. nov., a predatory bacterium isolated from solar saltern.</title>
        <authorList>
            <person name="Wang S."/>
        </authorList>
    </citation>
    <scope>NUCLEOTIDE SEQUENCE [LARGE SCALE GENOMIC DNA]</scope>
    <source>
        <strain evidence="13 14">YN101</strain>
    </source>
</reference>
<feature type="coiled-coil region" evidence="9">
    <location>
        <begin position="211"/>
        <end position="238"/>
    </location>
</feature>
<gene>
    <name evidence="13" type="ORF">FIV42_13325</name>
</gene>
<evidence type="ECO:0000259" key="12">
    <source>
        <dbReference type="Pfam" id="PF13807"/>
    </source>
</evidence>
<dbReference type="InterPro" id="IPR050445">
    <property type="entry name" value="Bact_polysacc_biosynth/exp"/>
</dbReference>
<dbReference type="Pfam" id="PF13807">
    <property type="entry name" value="GNVR"/>
    <property type="match status" value="1"/>
</dbReference>
<protein>
    <recommendedName>
        <fullName evidence="2">non-specific protein-tyrosine kinase</fullName>
        <ecNumber evidence="2">2.7.10.2</ecNumber>
    </recommendedName>
</protein>
<dbReference type="PANTHER" id="PTHR32309">
    <property type="entry name" value="TYROSINE-PROTEIN KINASE"/>
    <property type="match status" value="1"/>
</dbReference>
<dbReference type="AlphaFoldDB" id="A0A4Y6PTN2"/>
<evidence type="ECO:0000259" key="11">
    <source>
        <dbReference type="Pfam" id="PF13614"/>
    </source>
</evidence>
<proteinExistence type="inferred from homology"/>
<dbReference type="OrthoDB" id="9812433at2"/>
<evidence type="ECO:0000256" key="8">
    <source>
        <dbReference type="ARBA" id="ARBA00051245"/>
    </source>
</evidence>
<evidence type="ECO:0000256" key="5">
    <source>
        <dbReference type="ARBA" id="ARBA00022777"/>
    </source>
</evidence>
<dbReference type="GO" id="GO:0004715">
    <property type="term" value="F:non-membrane spanning protein tyrosine kinase activity"/>
    <property type="evidence" value="ECO:0007669"/>
    <property type="project" value="UniProtKB-EC"/>
</dbReference>
<feature type="coiled-coil region" evidence="9">
    <location>
        <begin position="353"/>
        <end position="397"/>
    </location>
</feature>
<evidence type="ECO:0000313" key="14">
    <source>
        <dbReference type="Proteomes" id="UP000315995"/>
    </source>
</evidence>
<accession>A0A4Y6PTN2</accession>
<keyword evidence="4" id="KW-0547">Nucleotide-binding</keyword>
<dbReference type="NCBIfam" id="TIGR01007">
    <property type="entry name" value="eps_fam"/>
    <property type="match status" value="1"/>
</dbReference>
<organism evidence="13 14">
    <name type="scientific">Persicimonas caeni</name>
    <dbReference type="NCBI Taxonomy" id="2292766"/>
    <lineage>
        <taxon>Bacteria</taxon>
        <taxon>Deltaproteobacteria</taxon>
        <taxon>Bradymonadales</taxon>
        <taxon>Bradymonadaceae</taxon>
        <taxon>Persicimonas</taxon>
    </lineage>
</organism>
<feature type="domain" description="Tyrosine-protein kinase G-rich" evidence="12">
    <location>
        <begin position="386"/>
        <end position="459"/>
    </location>
</feature>
<comment type="similarity">
    <text evidence="1">Belongs to the CpsD/CapB family.</text>
</comment>
<evidence type="ECO:0000256" key="4">
    <source>
        <dbReference type="ARBA" id="ARBA00022741"/>
    </source>
</evidence>
<dbReference type="InterPro" id="IPR032807">
    <property type="entry name" value="GNVR"/>
</dbReference>
<evidence type="ECO:0000256" key="1">
    <source>
        <dbReference type="ARBA" id="ARBA00007316"/>
    </source>
</evidence>
<evidence type="ECO:0000313" key="13">
    <source>
        <dbReference type="EMBL" id="QDG51696.1"/>
    </source>
</evidence>
<dbReference type="EMBL" id="CP041186">
    <property type="protein sequence ID" value="QDG51696.1"/>
    <property type="molecule type" value="Genomic_DNA"/>
</dbReference>
<dbReference type="Proteomes" id="UP000315995">
    <property type="component" value="Chromosome"/>
</dbReference>
<evidence type="ECO:0000256" key="9">
    <source>
        <dbReference type="SAM" id="Coils"/>
    </source>
</evidence>
<dbReference type="SUPFAM" id="SSF52540">
    <property type="entry name" value="P-loop containing nucleoside triphosphate hydrolases"/>
    <property type="match status" value="1"/>
</dbReference>
<evidence type="ECO:0000256" key="2">
    <source>
        <dbReference type="ARBA" id="ARBA00011903"/>
    </source>
</evidence>
<evidence type="ECO:0000256" key="7">
    <source>
        <dbReference type="ARBA" id="ARBA00023137"/>
    </source>
</evidence>
<evidence type="ECO:0000256" key="3">
    <source>
        <dbReference type="ARBA" id="ARBA00022679"/>
    </source>
</evidence>
<keyword evidence="5 13" id="KW-0418">Kinase</keyword>
<comment type="catalytic activity">
    <reaction evidence="8">
        <text>L-tyrosyl-[protein] + ATP = O-phospho-L-tyrosyl-[protein] + ADP + H(+)</text>
        <dbReference type="Rhea" id="RHEA:10596"/>
        <dbReference type="Rhea" id="RHEA-COMP:10136"/>
        <dbReference type="Rhea" id="RHEA-COMP:20101"/>
        <dbReference type="ChEBI" id="CHEBI:15378"/>
        <dbReference type="ChEBI" id="CHEBI:30616"/>
        <dbReference type="ChEBI" id="CHEBI:46858"/>
        <dbReference type="ChEBI" id="CHEBI:61978"/>
        <dbReference type="ChEBI" id="CHEBI:456216"/>
        <dbReference type="EC" id="2.7.10.2"/>
    </reaction>
</comment>
<sequence length="737" mass="82694">MTTDFQDIRAPLPSDPDSESLGELVAHYWSLVKRYYWILVLAAIVGIVGAYLWTKQQPKIYRAQSKIIFHESKPNLFGRQIERVEMLDPGGRWQFDQFWNTQKEVFRSNWFAERVVENVGLLDHPDFLNPLPGGKQRSREERLKAAREKVMGMFKVSLQRDSRVAIVSVTATDPELAAKLSNGLADTYVEYTHEVQSGGLNQLVNWFDSYVSTKKKELDAAQNKLQQFKRKHNILSLSYEDRQNLTANNMSTVNEQLMKVRTELSSEEALLSQIRDMEKAEEDMRAITALVENEALASLFDREAKLEQDLARLQTKYLDNHPEVQAVTNQLDTVREAIQEDIDRIRTAVENRVQVLRRHEGNLESELARLKKDVFALNELGVEYSQLKNDADSVQKLYETVLGRSSELNINSMYDSDLIQVLEHADVPEAPVGPNTPMNMALGLVAGLALGIGMMVLRDTLDTTVKSEEDVSRVTDKPVLAMLPELDRSVLKTLEPIGESPADTITHTAPKSSFAEGIKTLRTNLMFMAPDNPPKLLLVTSPGPGEGKTLSSVNMAIAMAQSGQRTLIIDADLRRPRVHKALGVPSKEQGVSTVILDRISVDEAIQKTQVPNLEVMTCGEVPPNPSELLHSTRFHELVDELRGRYDRVIFDSPPLAAVSDALVLSQVVDGVLLILKFGQTQRELLRRSVEQLNGIGAPFMGVVFNEIGAGAAGYRYSYYYRYSYEQDQPEGPSKIAS</sequence>
<dbReference type="InterPro" id="IPR025669">
    <property type="entry name" value="AAA_dom"/>
</dbReference>
<evidence type="ECO:0000256" key="10">
    <source>
        <dbReference type="SAM" id="Phobius"/>
    </source>
</evidence>
<dbReference type="Pfam" id="PF13614">
    <property type="entry name" value="AAA_31"/>
    <property type="match status" value="1"/>
</dbReference>
<feature type="domain" description="AAA" evidence="11">
    <location>
        <begin position="545"/>
        <end position="659"/>
    </location>
</feature>
<dbReference type="GO" id="GO:0005524">
    <property type="term" value="F:ATP binding"/>
    <property type="evidence" value="ECO:0007669"/>
    <property type="project" value="UniProtKB-KW"/>
</dbReference>
<keyword evidence="3 13" id="KW-0808">Transferase</keyword>
<evidence type="ECO:0000256" key="6">
    <source>
        <dbReference type="ARBA" id="ARBA00022840"/>
    </source>
</evidence>
<dbReference type="InterPro" id="IPR005702">
    <property type="entry name" value="Wzc-like_C"/>
</dbReference>
<keyword evidence="6" id="KW-0067">ATP-binding</keyword>
<name>A0A4Y6PTN2_PERCE</name>
<keyword evidence="14" id="KW-1185">Reference proteome</keyword>
<dbReference type="Gene3D" id="3.40.50.300">
    <property type="entry name" value="P-loop containing nucleotide triphosphate hydrolases"/>
    <property type="match status" value="1"/>
</dbReference>
<dbReference type="FunFam" id="3.40.50.300:FF:000527">
    <property type="entry name" value="Tyrosine-protein kinase etk"/>
    <property type="match status" value="1"/>
</dbReference>
<feature type="transmembrane region" description="Helical" evidence="10">
    <location>
        <begin position="35"/>
        <end position="54"/>
    </location>
</feature>
<dbReference type="EC" id="2.7.10.2" evidence="2"/>
<keyword evidence="10" id="KW-0472">Membrane</keyword>
<dbReference type="PANTHER" id="PTHR32309:SF13">
    <property type="entry name" value="FERRIC ENTEROBACTIN TRANSPORT PROTEIN FEPE"/>
    <property type="match status" value="1"/>
</dbReference>
<dbReference type="GO" id="GO:0005886">
    <property type="term" value="C:plasma membrane"/>
    <property type="evidence" value="ECO:0007669"/>
    <property type="project" value="UniProtKB-ARBA"/>
</dbReference>
<keyword evidence="9" id="KW-0175">Coiled coil</keyword>
<keyword evidence="10" id="KW-0812">Transmembrane</keyword>